<dbReference type="SUPFAM" id="SSF47384">
    <property type="entry name" value="Homodimeric domain of signal transducing histidine kinase"/>
    <property type="match status" value="1"/>
</dbReference>
<dbReference type="InterPro" id="IPR003661">
    <property type="entry name" value="HisK_dim/P_dom"/>
</dbReference>
<dbReference type="EC" id="2.7.13.3" evidence="2"/>
<dbReference type="InterPro" id="IPR011622">
    <property type="entry name" value="7TMR_DISM_rcpt_extracell_dom2"/>
</dbReference>
<name>A0A2I6S388_9RHOO</name>
<dbReference type="KEGG" id="atw:C0099_01530"/>
<feature type="transmembrane region" description="Helical" evidence="4">
    <location>
        <begin position="317"/>
        <end position="335"/>
    </location>
</feature>
<feature type="transmembrane region" description="Helical" evidence="4">
    <location>
        <begin position="286"/>
        <end position="305"/>
    </location>
</feature>
<comment type="catalytic activity">
    <reaction evidence="1">
        <text>ATP + protein L-histidine = ADP + protein N-phospho-L-histidine.</text>
        <dbReference type="EC" id="2.7.13.3"/>
    </reaction>
</comment>
<keyword evidence="4" id="KW-1133">Transmembrane helix</keyword>
<keyword evidence="3" id="KW-0597">Phosphoprotein</keyword>
<dbReference type="OrthoDB" id="8807260at2"/>
<dbReference type="InterPro" id="IPR005467">
    <property type="entry name" value="His_kinase_dom"/>
</dbReference>
<dbReference type="InterPro" id="IPR004358">
    <property type="entry name" value="Sig_transdc_His_kin-like_C"/>
</dbReference>
<dbReference type="RefSeq" id="WP_102245804.1">
    <property type="nucleotide sequence ID" value="NZ_CP025682.1"/>
</dbReference>
<dbReference type="Gene3D" id="3.30.565.10">
    <property type="entry name" value="Histidine kinase-like ATPase, C-terminal domain"/>
    <property type="match status" value="1"/>
</dbReference>
<evidence type="ECO:0000313" key="8">
    <source>
        <dbReference type="Proteomes" id="UP000242205"/>
    </source>
</evidence>
<dbReference type="SUPFAM" id="SSF55874">
    <property type="entry name" value="ATPase domain of HSP90 chaperone/DNA topoisomerase II/histidine kinase"/>
    <property type="match status" value="1"/>
</dbReference>
<keyword evidence="4" id="KW-0812">Transmembrane</keyword>
<feature type="transmembrane region" description="Helical" evidence="4">
    <location>
        <begin position="190"/>
        <end position="210"/>
    </location>
</feature>
<feature type="transmembrane region" description="Helical" evidence="4">
    <location>
        <begin position="372"/>
        <end position="390"/>
    </location>
</feature>
<dbReference type="GO" id="GO:0000155">
    <property type="term" value="F:phosphorelay sensor kinase activity"/>
    <property type="evidence" value="ECO:0007669"/>
    <property type="project" value="InterPro"/>
</dbReference>
<dbReference type="CDD" id="cd00075">
    <property type="entry name" value="HATPase"/>
    <property type="match status" value="1"/>
</dbReference>
<dbReference type="Pfam" id="PF02518">
    <property type="entry name" value="HATPase_c"/>
    <property type="match status" value="1"/>
</dbReference>
<dbReference type="Gene3D" id="2.60.40.2380">
    <property type="match status" value="1"/>
</dbReference>
<dbReference type="Pfam" id="PF07696">
    <property type="entry name" value="7TMR-DISMED2"/>
    <property type="match status" value="1"/>
</dbReference>
<dbReference type="PROSITE" id="PS50109">
    <property type="entry name" value="HIS_KIN"/>
    <property type="match status" value="1"/>
</dbReference>
<feature type="transmembrane region" description="Helical" evidence="4">
    <location>
        <begin position="342"/>
        <end position="360"/>
    </location>
</feature>
<feature type="chain" id="PRO_5014377208" description="histidine kinase" evidence="5">
    <location>
        <begin position="26"/>
        <end position="688"/>
    </location>
</feature>
<sequence>MTGPRCLVAAVVCCCIALWAPIAAAGHACAPTILDDSAHFGVKDFGRSVRLAKAPPDADVQDIARLPETAFSPPPRGGIVAGGGAPVWLRLCLQREASAAPEWALIVLPAYIRQITLFEPDGAAFRARIKDRDRQRDDSDVAYRGAAFALQPDVETPSAYYMKIDGPRPVAVDLLLLEQGRISHFVAIEYAGYGLYLGMMLLVATINLIFWHRLRDPLHLRYALAILSVALFGLVIGGYLEQFVPAFAAYYDRTWMTAYAICAALMIRFVLDAFRTRLYYPMLYRAGRMMIALLAIFVCISVLGIDPGFDAARLIRYLGLASILVFGLTSLHALLHHRSVRLYAIAFLPLIAGLLSITARRFGLADVPLADHLPNIGALVHVVLLNFALARRAERADRARQRAQQSALRAAQTSERMLEARVVERTRALDLVNAQLHREISERTAAQERLHEALEAERRALHGQRQFVAMLSHELRTPLAVIDTAAQGLADEQADSQRPRRIERIRRSVGRLVGFIENLLAEDRIASPSRMHMRRHDLRAALQQHYGDVADGRVRTTLPDDPVEVFVDPDLIGIVVSNLVDNALKYSPKDTPVDVILRHAGDGVVLDVVDQGHGIPADDRERVFEKYYRAHGGLERQGAGLGLYLCREIARRHGGDIELLAPTDEVGTTARLRLPVAPADDALRPDAT</sequence>
<evidence type="ECO:0000256" key="4">
    <source>
        <dbReference type="SAM" id="Phobius"/>
    </source>
</evidence>
<accession>A0A2I6S388</accession>
<reference evidence="7 8" key="1">
    <citation type="submission" date="2018-01" db="EMBL/GenBank/DDBJ databases">
        <authorList>
            <person name="Fu G.-Y."/>
        </authorList>
    </citation>
    <scope>NUCLEOTIDE SEQUENCE [LARGE SCALE GENOMIC DNA]</scope>
    <source>
        <strain evidence="7 8">SY39</strain>
    </source>
</reference>
<dbReference type="AlphaFoldDB" id="A0A2I6S388"/>
<evidence type="ECO:0000256" key="3">
    <source>
        <dbReference type="ARBA" id="ARBA00022553"/>
    </source>
</evidence>
<proteinExistence type="predicted"/>
<feature type="transmembrane region" description="Helical" evidence="4">
    <location>
        <begin position="222"/>
        <end position="240"/>
    </location>
</feature>
<dbReference type="PANTHER" id="PTHR43547">
    <property type="entry name" value="TWO-COMPONENT HISTIDINE KINASE"/>
    <property type="match status" value="1"/>
</dbReference>
<dbReference type="InterPro" id="IPR003594">
    <property type="entry name" value="HATPase_dom"/>
</dbReference>
<feature type="signal peptide" evidence="5">
    <location>
        <begin position="1"/>
        <end position="25"/>
    </location>
</feature>
<feature type="domain" description="Histidine kinase" evidence="6">
    <location>
        <begin position="470"/>
        <end position="678"/>
    </location>
</feature>
<dbReference type="SMART" id="SM00388">
    <property type="entry name" value="HisKA"/>
    <property type="match status" value="1"/>
</dbReference>
<evidence type="ECO:0000256" key="2">
    <source>
        <dbReference type="ARBA" id="ARBA00012438"/>
    </source>
</evidence>
<dbReference type="InterPro" id="IPR036890">
    <property type="entry name" value="HATPase_C_sf"/>
</dbReference>
<dbReference type="PANTHER" id="PTHR43547:SF2">
    <property type="entry name" value="HYBRID SIGNAL TRANSDUCTION HISTIDINE KINASE C"/>
    <property type="match status" value="1"/>
</dbReference>
<evidence type="ECO:0000313" key="7">
    <source>
        <dbReference type="EMBL" id="AUN93730.1"/>
    </source>
</evidence>
<organism evidence="7 8">
    <name type="scientific">Pseudazoarcus pumilus</name>
    <dbReference type="NCBI Taxonomy" id="2067960"/>
    <lineage>
        <taxon>Bacteria</taxon>
        <taxon>Pseudomonadati</taxon>
        <taxon>Pseudomonadota</taxon>
        <taxon>Betaproteobacteria</taxon>
        <taxon>Rhodocyclales</taxon>
        <taxon>Zoogloeaceae</taxon>
        <taxon>Pseudazoarcus</taxon>
    </lineage>
</organism>
<dbReference type="SMART" id="SM00387">
    <property type="entry name" value="HATPase_c"/>
    <property type="match status" value="1"/>
</dbReference>
<dbReference type="Pfam" id="PF07695">
    <property type="entry name" value="7TMR-DISM_7TM"/>
    <property type="match status" value="1"/>
</dbReference>
<protein>
    <recommendedName>
        <fullName evidence="2">histidine kinase</fullName>
        <ecNumber evidence="2">2.7.13.3</ecNumber>
    </recommendedName>
</protein>
<dbReference type="PRINTS" id="PR00344">
    <property type="entry name" value="BCTRLSENSOR"/>
</dbReference>
<feature type="transmembrane region" description="Helical" evidence="4">
    <location>
        <begin position="255"/>
        <end position="274"/>
    </location>
</feature>
<dbReference type="InterPro" id="IPR011623">
    <property type="entry name" value="7TMR_DISM_rcpt_extracell_dom1"/>
</dbReference>
<dbReference type="Proteomes" id="UP000242205">
    <property type="component" value="Chromosome"/>
</dbReference>
<keyword evidence="5" id="KW-0732">Signal</keyword>
<evidence type="ECO:0000256" key="5">
    <source>
        <dbReference type="SAM" id="SignalP"/>
    </source>
</evidence>
<dbReference type="Pfam" id="PF00512">
    <property type="entry name" value="HisKA"/>
    <property type="match status" value="1"/>
</dbReference>
<keyword evidence="8" id="KW-1185">Reference proteome</keyword>
<evidence type="ECO:0000259" key="6">
    <source>
        <dbReference type="PROSITE" id="PS50109"/>
    </source>
</evidence>
<dbReference type="Gene3D" id="1.10.287.130">
    <property type="match status" value="1"/>
</dbReference>
<keyword evidence="4" id="KW-0472">Membrane</keyword>
<evidence type="ECO:0000256" key="1">
    <source>
        <dbReference type="ARBA" id="ARBA00000085"/>
    </source>
</evidence>
<gene>
    <name evidence="7" type="ORF">C0099_01530</name>
</gene>
<dbReference type="InterPro" id="IPR036097">
    <property type="entry name" value="HisK_dim/P_sf"/>
</dbReference>
<dbReference type="CDD" id="cd00082">
    <property type="entry name" value="HisKA"/>
    <property type="match status" value="1"/>
</dbReference>
<dbReference type="EMBL" id="CP025682">
    <property type="protein sequence ID" value="AUN93730.1"/>
    <property type="molecule type" value="Genomic_DNA"/>
</dbReference>